<dbReference type="PANTHER" id="PTHR24414">
    <property type="entry name" value="F-BOX/KELCH-REPEAT PROTEIN SKIP4"/>
    <property type="match status" value="1"/>
</dbReference>
<reference evidence="2 3" key="1">
    <citation type="journal article" date="2013" name="Front. Plant Sci.">
        <title>The Reference Genome of the Halophytic Plant Eutrema salsugineum.</title>
        <authorList>
            <person name="Yang R."/>
            <person name="Jarvis D.E."/>
            <person name="Chen H."/>
            <person name="Beilstein M.A."/>
            <person name="Grimwood J."/>
            <person name="Jenkins J."/>
            <person name="Shu S."/>
            <person name="Prochnik S."/>
            <person name="Xin M."/>
            <person name="Ma C."/>
            <person name="Schmutz J."/>
            <person name="Wing R.A."/>
            <person name="Mitchell-Olds T."/>
            <person name="Schumaker K.S."/>
            <person name="Wang X."/>
        </authorList>
    </citation>
    <scope>NUCLEOTIDE SEQUENCE [LARGE SCALE GENOMIC DNA]</scope>
</reference>
<sequence>MSYKIKIRAKKTPSSSLITSLPEDVIFDILARVPRCDYPTLSLVSKHFRSLVASSELYARRSLLNCIEHCLYTVLFNYETKDYHLYIHRRKANDNRCWVLISSIPHMPYGLSFVMGESRIYVFGGFDQKYTEKWRDACVVDDVLYYYDGEEDEIRAYDPKQKCWSVVKGLEESLPETTNTWCSKTLSYVEGKTYEIWCAKISVERRQGGGIWGQVEWCDHVFTSRKLSFAKPLAVMV</sequence>
<dbReference type="InterPro" id="IPR057499">
    <property type="entry name" value="Kelch_FKB95"/>
</dbReference>
<dbReference type="eggNOG" id="KOG1072">
    <property type="taxonomic scope" value="Eukaryota"/>
</dbReference>
<dbReference type="Pfam" id="PF25210">
    <property type="entry name" value="Kelch_FKB95"/>
    <property type="match status" value="1"/>
</dbReference>
<protein>
    <recommendedName>
        <fullName evidence="1">F-box domain-containing protein</fullName>
    </recommendedName>
</protein>
<dbReference type="EMBL" id="KI517385">
    <property type="protein sequence ID" value="ESQ51493.1"/>
    <property type="molecule type" value="Genomic_DNA"/>
</dbReference>
<dbReference type="STRING" id="72664.V4MG50"/>
<accession>V4MG50</accession>
<keyword evidence="3" id="KW-1185">Reference proteome</keyword>
<dbReference type="InterPro" id="IPR050354">
    <property type="entry name" value="F-box/kelch-repeat_ARATH"/>
</dbReference>
<evidence type="ECO:0000313" key="2">
    <source>
        <dbReference type="EMBL" id="ESQ51493.1"/>
    </source>
</evidence>
<dbReference type="Gramene" id="ESQ51493">
    <property type="protein sequence ID" value="ESQ51493"/>
    <property type="gene ID" value="EUTSA_v10017764mg"/>
</dbReference>
<dbReference type="Proteomes" id="UP000030689">
    <property type="component" value="Unassembled WGS sequence"/>
</dbReference>
<dbReference type="PROSITE" id="PS50181">
    <property type="entry name" value="FBOX"/>
    <property type="match status" value="1"/>
</dbReference>
<organism evidence="2 3">
    <name type="scientific">Eutrema salsugineum</name>
    <name type="common">Saltwater cress</name>
    <name type="synonym">Sisymbrium salsugineum</name>
    <dbReference type="NCBI Taxonomy" id="72664"/>
    <lineage>
        <taxon>Eukaryota</taxon>
        <taxon>Viridiplantae</taxon>
        <taxon>Streptophyta</taxon>
        <taxon>Embryophyta</taxon>
        <taxon>Tracheophyta</taxon>
        <taxon>Spermatophyta</taxon>
        <taxon>Magnoliopsida</taxon>
        <taxon>eudicotyledons</taxon>
        <taxon>Gunneridae</taxon>
        <taxon>Pentapetalae</taxon>
        <taxon>rosids</taxon>
        <taxon>malvids</taxon>
        <taxon>Brassicales</taxon>
        <taxon>Brassicaceae</taxon>
        <taxon>Eutremeae</taxon>
        <taxon>Eutrema</taxon>
    </lineage>
</organism>
<name>V4MG50_EUTSA</name>
<dbReference type="InterPro" id="IPR015915">
    <property type="entry name" value="Kelch-typ_b-propeller"/>
</dbReference>
<gene>
    <name evidence="2" type="ORF">EUTSA_v10017764mg</name>
</gene>
<dbReference type="KEGG" id="eus:EUTSA_v10017764mg"/>
<dbReference type="Gene3D" id="1.20.1280.50">
    <property type="match status" value="1"/>
</dbReference>
<dbReference type="SMART" id="SM00256">
    <property type="entry name" value="FBOX"/>
    <property type="match status" value="1"/>
</dbReference>
<dbReference type="SUPFAM" id="SSF117281">
    <property type="entry name" value="Kelch motif"/>
    <property type="match status" value="1"/>
</dbReference>
<dbReference type="Gene3D" id="2.120.10.80">
    <property type="entry name" value="Kelch-type beta propeller"/>
    <property type="match status" value="1"/>
</dbReference>
<evidence type="ECO:0000313" key="3">
    <source>
        <dbReference type="Proteomes" id="UP000030689"/>
    </source>
</evidence>
<dbReference type="AlphaFoldDB" id="V4MG50"/>
<dbReference type="PANTHER" id="PTHR24414:SF184">
    <property type="entry name" value="GALACTOSE OXIDASE_KELCH REPEAT SUPERFAMILY PROTEIN"/>
    <property type="match status" value="1"/>
</dbReference>
<proteinExistence type="predicted"/>
<feature type="domain" description="F-box" evidence="1">
    <location>
        <begin position="15"/>
        <end position="61"/>
    </location>
</feature>
<dbReference type="SUPFAM" id="SSF81383">
    <property type="entry name" value="F-box domain"/>
    <property type="match status" value="1"/>
</dbReference>
<dbReference type="InterPro" id="IPR036047">
    <property type="entry name" value="F-box-like_dom_sf"/>
</dbReference>
<dbReference type="InterPro" id="IPR001810">
    <property type="entry name" value="F-box_dom"/>
</dbReference>
<dbReference type="OMA" id="KEMICCA"/>
<dbReference type="CDD" id="cd22152">
    <property type="entry name" value="F-box_AtAFR-like"/>
    <property type="match status" value="1"/>
</dbReference>
<evidence type="ECO:0000259" key="1">
    <source>
        <dbReference type="PROSITE" id="PS50181"/>
    </source>
</evidence>
<dbReference type="Pfam" id="PF00646">
    <property type="entry name" value="F-box"/>
    <property type="match status" value="1"/>
</dbReference>